<evidence type="ECO:0000256" key="5">
    <source>
        <dbReference type="ARBA" id="ARBA00022679"/>
    </source>
</evidence>
<evidence type="ECO:0000259" key="12">
    <source>
        <dbReference type="Pfam" id="PF03828"/>
    </source>
</evidence>
<keyword evidence="11" id="KW-0472">Membrane</keyword>
<dbReference type="SUPFAM" id="SSF81301">
    <property type="entry name" value="Nucleotidyltransferase"/>
    <property type="match status" value="1"/>
</dbReference>
<comment type="subcellular location">
    <subcellularLocation>
        <location evidence="3">Cytoplasm</location>
    </subcellularLocation>
</comment>
<evidence type="ECO:0000256" key="1">
    <source>
        <dbReference type="ARBA" id="ARBA00001936"/>
    </source>
</evidence>
<keyword evidence="5" id="KW-0808">Transferase</keyword>
<dbReference type="PANTHER" id="PTHR12271">
    <property type="entry name" value="POLY A POLYMERASE CID PAP -RELATED"/>
    <property type="match status" value="1"/>
</dbReference>
<dbReference type="AlphaFoldDB" id="A0A3P6NN18"/>
<feature type="domain" description="PAP-associated" evidence="12">
    <location>
        <begin position="667"/>
        <end position="711"/>
    </location>
</feature>
<dbReference type="InterPro" id="IPR002058">
    <property type="entry name" value="PAP_assoc"/>
</dbReference>
<evidence type="ECO:0000259" key="13">
    <source>
        <dbReference type="Pfam" id="PF22600"/>
    </source>
</evidence>
<dbReference type="Pfam" id="PF22600">
    <property type="entry name" value="MTPAP-like_central"/>
    <property type="match status" value="1"/>
</dbReference>
<keyword evidence="7" id="KW-0460">Magnesium</keyword>
<keyword evidence="9" id="KW-0175">Coiled coil</keyword>
<feature type="coiled-coil region" evidence="9">
    <location>
        <begin position="108"/>
        <end position="149"/>
    </location>
</feature>
<organism evidence="14 15">
    <name type="scientific">Taenia asiatica</name>
    <name type="common">Asian tapeworm</name>
    <dbReference type="NCBI Taxonomy" id="60517"/>
    <lineage>
        <taxon>Eukaryota</taxon>
        <taxon>Metazoa</taxon>
        <taxon>Spiralia</taxon>
        <taxon>Lophotrochozoa</taxon>
        <taxon>Platyhelminthes</taxon>
        <taxon>Cestoda</taxon>
        <taxon>Eucestoda</taxon>
        <taxon>Cyclophyllidea</taxon>
        <taxon>Taeniidae</taxon>
        <taxon>Taenia</taxon>
    </lineage>
</organism>
<dbReference type="GO" id="GO:0031123">
    <property type="term" value="P:RNA 3'-end processing"/>
    <property type="evidence" value="ECO:0007669"/>
    <property type="project" value="TreeGrafter"/>
</dbReference>
<dbReference type="GO" id="GO:0046872">
    <property type="term" value="F:metal ion binding"/>
    <property type="evidence" value="ECO:0007669"/>
    <property type="project" value="UniProtKB-KW"/>
</dbReference>
<proteinExistence type="inferred from homology"/>
<evidence type="ECO:0000256" key="9">
    <source>
        <dbReference type="SAM" id="Coils"/>
    </source>
</evidence>
<dbReference type="SUPFAM" id="SSF81631">
    <property type="entry name" value="PAP/OAS1 substrate-binding domain"/>
    <property type="match status" value="2"/>
</dbReference>
<feature type="compositionally biased region" description="Low complexity" evidence="10">
    <location>
        <begin position="229"/>
        <end position="244"/>
    </location>
</feature>
<evidence type="ECO:0000313" key="14">
    <source>
        <dbReference type="EMBL" id="VDK23027.1"/>
    </source>
</evidence>
<feature type="region of interest" description="Disordered" evidence="10">
    <location>
        <begin position="807"/>
        <end position="829"/>
    </location>
</feature>
<feature type="region of interest" description="Disordered" evidence="10">
    <location>
        <begin position="215"/>
        <end position="249"/>
    </location>
</feature>
<dbReference type="Pfam" id="PF03828">
    <property type="entry name" value="PAP_assoc"/>
    <property type="match status" value="1"/>
</dbReference>
<keyword evidence="11" id="KW-0812">Transmembrane</keyword>
<dbReference type="EMBL" id="UYRS01000364">
    <property type="protein sequence ID" value="VDK23027.1"/>
    <property type="molecule type" value="Genomic_DNA"/>
</dbReference>
<dbReference type="InterPro" id="IPR043519">
    <property type="entry name" value="NT_sf"/>
</dbReference>
<name>A0A3P6NN18_TAEAS</name>
<evidence type="ECO:0000256" key="11">
    <source>
        <dbReference type="SAM" id="Phobius"/>
    </source>
</evidence>
<evidence type="ECO:0000256" key="6">
    <source>
        <dbReference type="ARBA" id="ARBA00022723"/>
    </source>
</evidence>
<evidence type="ECO:0000256" key="3">
    <source>
        <dbReference type="ARBA" id="ARBA00004496"/>
    </source>
</evidence>
<evidence type="ECO:0000313" key="15">
    <source>
        <dbReference type="Proteomes" id="UP000282613"/>
    </source>
</evidence>
<keyword evidence="4" id="KW-0963">Cytoplasm</keyword>
<keyword evidence="15" id="KW-1185">Reference proteome</keyword>
<reference evidence="14 15" key="1">
    <citation type="submission" date="2018-11" db="EMBL/GenBank/DDBJ databases">
        <authorList>
            <consortium name="Pathogen Informatics"/>
        </authorList>
    </citation>
    <scope>NUCLEOTIDE SEQUENCE [LARGE SCALE GENOMIC DNA]</scope>
</reference>
<comment type="cofactor">
    <cofactor evidence="1">
        <name>Mn(2+)</name>
        <dbReference type="ChEBI" id="CHEBI:29035"/>
    </cofactor>
</comment>
<protein>
    <submittedName>
        <fullName evidence="14">Uncharacterized protein</fullName>
    </submittedName>
</protein>
<comment type="similarity">
    <text evidence="8">Belongs to the DNA polymerase type-B-like family. GLD2 subfamily.</text>
</comment>
<dbReference type="GO" id="GO:1990817">
    <property type="term" value="F:poly(A) RNA polymerase activity"/>
    <property type="evidence" value="ECO:0007669"/>
    <property type="project" value="TreeGrafter"/>
</dbReference>
<dbReference type="PANTHER" id="PTHR12271:SF40">
    <property type="entry name" value="POLY(A) RNA POLYMERASE GLD2"/>
    <property type="match status" value="1"/>
</dbReference>
<evidence type="ECO:0000256" key="7">
    <source>
        <dbReference type="ARBA" id="ARBA00022842"/>
    </source>
</evidence>
<keyword evidence="11" id="KW-1133">Transmembrane helix</keyword>
<evidence type="ECO:0000256" key="10">
    <source>
        <dbReference type="SAM" id="MobiDB-lite"/>
    </source>
</evidence>
<feature type="transmembrane region" description="Helical" evidence="11">
    <location>
        <begin position="626"/>
        <end position="645"/>
    </location>
</feature>
<evidence type="ECO:0000256" key="4">
    <source>
        <dbReference type="ARBA" id="ARBA00022490"/>
    </source>
</evidence>
<feature type="domain" description="Poly(A) RNA polymerase mitochondrial-like central palm" evidence="13">
    <location>
        <begin position="471"/>
        <end position="556"/>
    </location>
</feature>
<accession>A0A3P6NN18</accession>
<sequence length="1123" mass="125874">MRSSSKPSTYTLSFDVLAPSCFVVPLDAPKLSHSSSNPPIMRPGTRPIVKTSESRLEPNPHYAEAMVKEEWGLPATQTSTTPGKSVTKNLPTGAAYGLHPEEGPGKSKEDTRTEVVRLNMEQNQLNAQIEELNSELSQTRTNLSNLRNRLLEDNMTQYLEVNGNSPTRNIRSERLTTFETAATVSPGATMRNSGGSFLSRARALATKSFGSVIGGSTSQPNLTNPVMMSPRHSISPPSPTTTRPGGSGVRAPYNSLDGVDIDADSLTRVFFTTVSVQQMCSDLQIGESNFFTPCRRPSTTGVQRKKSVRIHSCPGTRCPPPTDLRWVGSLLASLLTTRPSVLANGLSRFTVDGSYPLTWRAALHPTHMRSEYGFSIRCIPKMIKFYTSKQMEERYGGPMTHGRLPSVRKSRATKGFSLFFDTVAISGVLPGEAEGDNARLRHPSTALHVVEMAESMTTVSEPIVHYLDALTIQIGKFFQENRQTSETYLMKVELKNSLHSIISNVLPGNPTFYPFGRLHPHQSLSNLKFYIVGSSLNGFGVNQSSLDLCLADSKAVRQVSRIAVLMKRNLLSHFSQGNKPRKGTGLIQSDLNFVLKSSSKGAKNGASATSVLRKIMSALRQAGASYLYYFFFPASMKLIYYVLPVKKVSMNLKLPWSKMRSANRSTLSELFAGFITYYATFDFTRWAISIRHGRPLSIDDELSSHASFQRRQVRYKCKIFIEDSEGLSCEWYYGKIAVKFDDHCVRMQIEHCFIACPPFFNTEPFRKDNVTRCISSKKVAGNIRRAFRRTDEVLRELKPLESLWEKALPPSPTSKDAKRSTVAQSDPAPRYLGSISARMVKFFQENRQTPRRPQMSGFSLSSYHFADAYLFPLLKRIDPRFLPLGLVVKDWAQVMNIYGASRGRLSTFTLLLIAIQYLQCGCTPPVLPNLQAHFPKLFQSRRPVEEVDIELRLLWGRIHSTNKSTLGELFAGFIAHYLDCDFDRWAISARLGQPFSLIEKVKQLPVCYQIPFALAYVIFVEVEWGFRIVVVVVVFIHSTVTHLMPWFGRHNPTIEGTAVLPIDRYSVEIVEQAFRRTDEALRAQMPLGAFSLPQPLDALVIHEGTGEPRFRLKDESEIRKEEG</sequence>
<dbReference type="GO" id="GO:0005737">
    <property type="term" value="C:cytoplasm"/>
    <property type="evidence" value="ECO:0007669"/>
    <property type="project" value="UniProtKB-SubCell"/>
</dbReference>
<dbReference type="Proteomes" id="UP000282613">
    <property type="component" value="Unassembled WGS sequence"/>
</dbReference>
<keyword evidence="6" id="KW-0479">Metal-binding</keyword>
<evidence type="ECO:0000256" key="8">
    <source>
        <dbReference type="ARBA" id="ARBA00038491"/>
    </source>
</evidence>
<gene>
    <name evidence="14" type="ORF">TASK_LOCUS1426</name>
</gene>
<feature type="transmembrane region" description="Helical" evidence="11">
    <location>
        <begin position="666"/>
        <end position="688"/>
    </location>
</feature>
<evidence type="ECO:0000256" key="2">
    <source>
        <dbReference type="ARBA" id="ARBA00001946"/>
    </source>
</evidence>
<dbReference type="OrthoDB" id="6235726at2759"/>
<dbReference type="InterPro" id="IPR054708">
    <property type="entry name" value="MTPAP-like_central"/>
</dbReference>
<feature type="compositionally biased region" description="Polar residues" evidence="10">
    <location>
        <begin position="215"/>
        <end position="226"/>
    </location>
</feature>
<comment type="cofactor">
    <cofactor evidence="2">
        <name>Mg(2+)</name>
        <dbReference type="ChEBI" id="CHEBI:18420"/>
    </cofactor>
</comment>
<dbReference type="Gene3D" id="1.10.1410.10">
    <property type="match status" value="2"/>
</dbReference>